<proteinExistence type="predicted"/>
<reference evidence="2" key="1">
    <citation type="submission" date="2022-07" db="EMBL/GenBank/DDBJ databases">
        <title>Genome analysis of Parmales, a sister group of diatoms, reveals the evolutionary specialization of diatoms from phago-mixotrophs to photoautotrophs.</title>
        <authorList>
            <person name="Ban H."/>
            <person name="Sato S."/>
            <person name="Yoshikawa S."/>
            <person name="Kazumasa Y."/>
            <person name="Nakamura Y."/>
            <person name="Ichinomiya M."/>
            <person name="Saitoh K."/>
            <person name="Sato N."/>
            <person name="Blanc-Mathieu R."/>
            <person name="Endo H."/>
            <person name="Kuwata A."/>
            <person name="Ogata H."/>
        </authorList>
    </citation>
    <scope>NUCLEOTIDE SEQUENCE</scope>
</reference>
<comment type="caution">
    <text evidence="2">The sequence shown here is derived from an EMBL/GenBank/DDBJ whole genome shotgun (WGS) entry which is preliminary data.</text>
</comment>
<dbReference type="InterPro" id="IPR012336">
    <property type="entry name" value="Thioredoxin-like_fold"/>
</dbReference>
<dbReference type="Proteomes" id="UP001165082">
    <property type="component" value="Unassembled WGS sequence"/>
</dbReference>
<dbReference type="GO" id="GO:0031397">
    <property type="term" value="P:negative regulation of protein ubiquitination"/>
    <property type="evidence" value="ECO:0007669"/>
    <property type="project" value="TreeGrafter"/>
</dbReference>
<sequence>MPSSINYDSFLSLLATSPLSVKLVTLSTPSLTEISCELVDGTLFTVTGAIESNADPRSPLKVISKCRDFNIPFRTSLLGPSPSEGRGKVYYNSRVREAERKNMDKRERIRKDEEDRIREGGGNGLKGILSLLPPTIRLPPPTGSLSVADPTPTIALTSSWVLPLEYVILYFSATWCRPCQHFSPKLSKFVSTNADSVGCMYVTHDSGSGEMEKGMRGKPYAGFAEYGSRDMLACKGLLGQVLGVSMLPTCVVVEAKTGRRVTSWGRSCVERNGEKCLEEWREGREGVSYFQAMCNIS</sequence>
<dbReference type="SUPFAM" id="SSF52833">
    <property type="entry name" value="Thioredoxin-like"/>
    <property type="match status" value="1"/>
</dbReference>
<dbReference type="AlphaFoldDB" id="A0A9W6ZNW3"/>
<name>A0A9W6ZNW3_9STRA</name>
<dbReference type="EMBL" id="BRXZ01000841">
    <property type="protein sequence ID" value="GMH55406.1"/>
    <property type="molecule type" value="Genomic_DNA"/>
</dbReference>
<dbReference type="Pfam" id="PF13905">
    <property type="entry name" value="Thioredoxin_8"/>
    <property type="match status" value="1"/>
</dbReference>
<dbReference type="InterPro" id="IPR036249">
    <property type="entry name" value="Thioredoxin-like_sf"/>
</dbReference>
<evidence type="ECO:0000259" key="1">
    <source>
        <dbReference type="Pfam" id="PF13905"/>
    </source>
</evidence>
<dbReference type="GO" id="GO:0004791">
    <property type="term" value="F:thioredoxin-disulfide reductase (NADPH) activity"/>
    <property type="evidence" value="ECO:0007669"/>
    <property type="project" value="TreeGrafter"/>
</dbReference>
<dbReference type="GO" id="GO:0005634">
    <property type="term" value="C:nucleus"/>
    <property type="evidence" value="ECO:0007669"/>
    <property type="project" value="TreeGrafter"/>
</dbReference>
<accession>A0A9W6ZNW3</accession>
<feature type="domain" description="Thioredoxin-like fold" evidence="1">
    <location>
        <begin position="165"/>
        <end position="256"/>
    </location>
</feature>
<dbReference type="OrthoDB" id="41958at2759"/>
<dbReference type="Gene3D" id="3.40.30.10">
    <property type="entry name" value="Glutaredoxin"/>
    <property type="match status" value="1"/>
</dbReference>
<evidence type="ECO:0000313" key="3">
    <source>
        <dbReference type="Proteomes" id="UP001165082"/>
    </source>
</evidence>
<evidence type="ECO:0000313" key="2">
    <source>
        <dbReference type="EMBL" id="GMH55406.1"/>
    </source>
</evidence>
<gene>
    <name evidence="2" type="ORF">TrRE_jg11813</name>
</gene>
<protein>
    <recommendedName>
        <fullName evidence="1">Thioredoxin-like fold domain-containing protein</fullName>
    </recommendedName>
</protein>
<organism evidence="2 3">
    <name type="scientific">Triparma retinervis</name>
    <dbReference type="NCBI Taxonomy" id="2557542"/>
    <lineage>
        <taxon>Eukaryota</taxon>
        <taxon>Sar</taxon>
        <taxon>Stramenopiles</taxon>
        <taxon>Ochrophyta</taxon>
        <taxon>Bolidophyceae</taxon>
        <taxon>Parmales</taxon>
        <taxon>Triparmaceae</taxon>
        <taxon>Triparma</taxon>
    </lineage>
</organism>
<keyword evidence="3" id="KW-1185">Reference proteome</keyword>
<dbReference type="GO" id="GO:0030178">
    <property type="term" value="P:negative regulation of Wnt signaling pathway"/>
    <property type="evidence" value="ECO:0007669"/>
    <property type="project" value="TreeGrafter"/>
</dbReference>
<dbReference type="PANTHER" id="PTHR46472:SF1">
    <property type="entry name" value="NUCLEOREDOXIN"/>
    <property type="match status" value="1"/>
</dbReference>
<dbReference type="PANTHER" id="PTHR46472">
    <property type="entry name" value="NUCLEOREDOXIN"/>
    <property type="match status" value="1"/>
</dbReference>